<organism evidence="1 2">
    <name type="scientific">Candidatus Xenolissoclinum pacificiensis L6</name>
    <dbReference type="NCBI Taxonomy" id="1401685"/>
    <lineage>
        <taxon>Bacteria</taxon>
        <taxon>Pseudomonadati</taxon>
        <taxon>Pseudomonadota</taxon>
        <taxon>Alphaproteobacteria</taxon>
        <taxon>Rickettsiales</taxon>
        <taxon>Anaplasmataceae</taxon>
        <taxon>Candidatus Xenolissoclinum</taxon>
    </lineage>
</organism>
<sequence>MLQNKLLSILKIKGVFYSGKKKFKTEVRINNKGSIIQISKSYPSSAHDLKLFKHQTLPLQESKVLVYSGYQGIIIIIKISISSQKYQVLKNHFSRERT</sequence>
<evidence type="ECO:0000313" key="2">
    <source>
        <dbReference type="Proteomes" id="UP000018951"/>
    </source>
</evidence>
<dbReference type="AlphaFoldDB" id="W2V2G5"/>
<protein>
    <submittedName>
        <fullName evidence="1">Uncharacterized protein</fullName>
    </submittedName>
</protein>
<proteinExistence type="predicted"/>
<dbReference type="Proteomes" id="UP000018951">
    <property type="component" value="Unassembled WGS sequence"/>
</dbReference>
<accession>W2V2G5</accession>
<reference evidence="1 2" key="1">
    <citation type="journal article" date="2013" name="PLoS ONE">
        <title>Bacterial endosymbiosis in a chordate host: long-term co-evolution and conservation of secondary metabolism.</title>
        <authorList>
            <person name="Kwan J.C."/>
            <person name="Schmidt E.W."/>
        </authorList>
    </citation>
    <scope>NUCLEOTIDE SEQUENCE [LARGE SCALE GENOMIC DNA]</scope>
    <source>
        <strain evidence="2">L6</strain>
    </source>
</reference>
<name>W2V2G5_9RICK</name>
<dbReference type="EMBL" id="AXCJ01000001">
    <property type="protein sequence ID" value="ETO91847.1"/>
    <property type="molecule type" value="Genomic_DNA"/>
</dbReference>
<keyword evidence="2" id="KW-1185">Reference proteome</keyword>
<comment type="caution">
    <text evidence="1">The sequence shown here is derived from an EMBL/GenBank/DDBJ whole genome shotgun (WGS) entry which is preliminary data.</text>
</comment>
<gene>
    <name evidence="1" type="ORF">P857_1025</name>
</gene>
<evidence type="ECO:0000313" key="1">
    <source>
        <dbReference type="EMBL" id="ETO91847.1"/>
    </source>
</evidence>